<feature type="transmembrane region" description="Helical" evidence="2">
    <location>
        <begin position="15"/>
        <end position="36"/>
    </location>
</feature>
<feature type="compositionally biased region" description="Basic and acidic residues" evidence="1">
    <location>
        <begin position="132"/>
        <end position="158"/>
    </location>
</feature>
<keyword evidence="2" id="KW-0472">Membrane</keyword>
<reference evidence="3" key="1">
    <citation type="submission" date="2018-06" db="EMBL/GenBank/DDBJ databases">
        <authorList>
            <person name="Zhirakovskaya E."/>
        </authorList>
    </citation>
    <scope>NUCLEOTIDE SEQUENCE</scope>
</reference>
<dbReference type="EMBL" id="UOEF01000441">
    <property type="protein sequence ID" value="VAW05563.1"/>
    <property type="molecule type" value="Genomic_DNA"/>
</dbReference>
<organism evidence="3">
    <name type="scientific">hydrothermal vent metagenome</name>
    <dbReference type="NCBI Taxonomy" id="652676"/>
    <lineage>
        <taxon>unclassified sequences</taxon>
        <taxon>metagenomes</taxon>
        <taxon>ecological metagenomes</taxon>
    </lineage>
</organism>
<dbReference type="AlphaFoldDB" id="A0A3B0SMU4"/>
<accession>A0A3B0SMU4</accession>
<keyword evidence="2" id="KW-0812">Transmembrane</keyword>
<sequence length="354" mass="37461">MEQFEQNIEGIKQPAMAIAGGVGAALVVATLPHVYLENIVGATGLSEIIAAAAPPLGNTARGLIAVMAGLVAASAIYFFINRNSNSVKGDADMGLALPKFSVSDDSVEDAGKAKFSMPKFSLKKLLQKPKSRKNDDQVKDLADLPKLREADSHPDAPARRPIFAEADLGAPLAEQIKPFEQQEEQQPVAAPETPVAQVTPAPFLSEKSLPVPPAEEQPLDFSGRVSAPEIKLPVDESQLVASQSAAEPKEDMSSLSIAQLADRLESGLECLKQLEIDSRIGGVQTNPATPPSVSEPLTTEGGINVTSTEEPVHMPPPLKSVGPTEEQVQETRQADMDAALKAALGTLEKMTAQR</sequence>
<evidence type="ECO:0000313" key="3">
    <source>
        <dbReference type="EMBL" id="VAW05563.1"/>
    </source>
</evidence>
<evidence type="ECO:0000256" key="1">
    <source>
        <dbReference type="SAM" id="MobiDB-lite"/>
    </source>
</evidence>
<keyword evidence="2" id="KW-1133">Transmembrane helix</keyword>
<feature type="compositionally biased region" description="Polar residues" evidence="1">
    <location>
        <begin position="283"/>
        <end position="297"/>
    </location>
</feature>
<feature type="region of interest" description="Disordered" evidence="1">
    <location>
        <begin position="282"/>
        <end position="333"/>
    </location>
</feature>
<proteinExistence type="predicted"/>
<name>A0A3B0SMU4_9ZZZZ</name>
<feature type="transmembrane region" description="Helical" evidence="2">
    <location>
        <begin position="62"/>
        <end position="80"/>
    </location>
</feature>
<gene>
    <name evidence="3" type="ORF">MNBD_ALPHA04-1841</name>
</gene>
<evidence type="ECO:0000256" key="2">
    <source>
        <dbReference type="SAM" id="Phobius"/>
    </source>
</evidence>
<protein>
    <submittedName>
        <fullName evidence="3">Uncharacterized protein</fullName>
    </submittedName>
</protein>
<feature type="region of interest" description="Disordered" evidence="1">
    <location>
        <begin position="127"/>
        <end position="159"/>
    </location>
</feature>